<dbReference type="EMBL" id="MU003519">
    <property type="protein sequence ID" value="KAF2467703.1"/>
    <property type="molecule type" value="Genomic_DNA"/>
</dbReference>
<comment type="caution">
    <text evidence="1">The sequence shown here is derived from an EMBL/GenBank/DDBJ whole genome shotgun (WGS) entry which is preliminary data.</text>
</comment>
<gene>
    <name evidence="1" type="ORF">BDR25DRAFT_305449</name>
</gene>
<accession>A0ACB6QL85</accession>
<reference evidence="1" key="1">
    <citation type="journal article" date="2020" name="Stud. Mycol.">
        <title>101 Dothideomycetes genomes: a test case for predicting lifestyles and emergence of pathogens.</title>
        <authorList>
            <person name="Haridas S."/>
            <person name="Albert R."/>
            <person name="Binder M."/>
            <person name="Bloem J."/>
            <person name="Labutti K."/>
            <person name="Salamov A."/>
            <person name="Andreopoulos B."/>
            <person name="Baker S."/>
            <person name="Barry K."/>
            <person name="Bills G."/>
            <person name="Bluhm B."/>
            <person name="Cannon C."/>
            <person name="Castanera R."/>
            <person name="Culley D."/>
            <person name="Daum C."/>
            <person name="Ezra D."/>
            <person name="Gonzalez J."/>
            <person name="Henrissat B."/>
            <person name="Kuo A."/>
            <person name="Liang C."/>
            <person name="Lipzen A."/>
            <person name="Lutzoni F."/>
            <person name="Magnuson J."/>
            <person name="Mondo S."/>
            <person name="Nolan M."/>
            <person name="Ohm R."/>
            <person name="Pangilinan J."/>
            <person name="Park H.-J."/>
            <person name="Ramirez L."/>
            <person name="Alfaro M."/>
            <person name="Sun H."/>
            <person name="Tritt A."/>
            <person name="Yoshinaga Y."/>
            <person name="Zwiers L.-H."/>
            <person name="Turgeon B."/>
            <person name="Goodwin S."/>
            <person name="Spatafora J."/>
            <person name="Crous P."/>
            <person name="Grigoriev I."/>
        </authorList>
    </citation>
    <scope>NUCLEOTIDE SEQUENCE</scope>
    <source>
        <strain evidence="1">ATCC 200398</strain>
    </source>
</reference>
<dbReference type="Proteomes" id="UP000799755">
    <property type="component" value="Unassembled WGS sequence"/>
</dbReference>
<keyword evidence="2" id="KW-1185">Reference proteome</keyword>
<proteinExistence type="predicted"/>
<evidence type="ECO:0000313" key="2">
    <source>
        <dbReference type="Proteomes" id="UP000799755"/>
    </source>
</evidence>
<sequence length="192" mass="22179">MVPAATPRINGPYNRKRAEALYTLFNTHEATANRMMLVDKELEQWLTKTQHDGRNPWIYAPLALRKEVEAYGRGYPTGPAMKQESNYNALAIQNNSSKSLVTIDELDSILKEFDGAEHGEKICYCQRASVKQEGMNEVVDCGYKDCKIGKFHRKCVSEWFPEKFTRWYCAACLEEMEVVVDRLMEELDGKYY</sequence>
<protein>
    <submittedName>
        <fullName evidence="1">Uncharacterized protein</fullName>
    </submittedName>
</protein>
<organism evidence="1 2">
    <name type="scientific">Lindgomyces ingoldianus</name>
    <dbReference type="NCBI Taxonomy" id="673940"/>
    <lineage>
        <taxon>Eukaryota</taxon>
        <taxon>Fungi</taxon>
        <taxon>Dikarya</taxon>
        <taxon>Ascomycota</taxon>
        <taxon>Pezizomycotina</taxon>
        <taxon>Dothideomycetes</taxon>
        <taxon>Pleosporomycetidae</taxon>
        <taxon>Pleosporales</taxon>
        <taxon>Lindgomycetaceae</taxon>
        <taxon>Lindgomyces</taxon>
    </lineage>
</organism>
<evidence type="ECO:0000313" key="1">
    <source>
        <dbReference type="EMBL" id="KAF2467703.1"/>
    </source>
</evidence>
<name>A0ACB6QL85_9PLEO</name>